<protein>
    <submittedName>
        <fullName evidence="1">Uncharacterized protein</fullName>
    </submittedName>
</protein>
<evidence type="ECO:0000313" key="2">
    <source>
        <dbReference type="Proteomes" id="UP001206925"/>
    </source>
</evidence>
<proteinExistence type="predicted"/>
<comment type="caution">
    <text evidence="1">The sequence shown here is derived from an EMBL/GenBank/DDBJ whole genome shotgun (WGS) entry which is preliminary data.</text>
</comment>
<reference evidence="1" key="1">
    <citation type="submission" date="2022-06" db="EMBL/GenBank/DDBJ databases">
        <title>Uncovering the hologenomic basis of an extraordinary plant invasion.</title>
        <authorList>
            <person name="Bieker V.C."/>
            <person name="Martin M.D."/>
            <person name="Gilbert T."/>
            <person name="Hodgins K."/>
            <person name="Battlay P."/>
            <person name="Petersen B."/>
            <person name="Wilson J."/>
        </authorList>
    </citation>
    <scope>NUCLEOTIDE SEQUENCE</scope>
    <source>
        <strain evidence="1">AA19_3_7</strain>
        <tissue evidence="1">Leaf</tissue>
    </source>
</reference>
<name>A0AAD5CLE4_AMBAR</name>
<feature type="non-terminal residue" evidence="1">
    <location>
        <position position="1"/>
    </location>
</feature>
<organism evidence="1 2">
    <name type="scientific">Ambrosia artemisiifolia</name>
    <name type="common">Common ragweed</name>
    <dbReference type="NCBI Taxonomy" id="4212"/>
    <lineage>
        <taxon>Eukaryota</taxon>
        <taxon>Viridiplantae</taxon>
        <taxon>Streptophyta</taxon>
        <taxon>Embryophyta</taxon>
        <taxon>Tracheophyta</taxon>
        <taxon>Spermatophyta</taxon>
        <taxon>Magnoliopsida</taxon>
        <taxon>eudicotyledons</taxon>
        <taxon>Gunneridae</taxon>
        <taxon>Pentapetalae</taxon>
        <taxon>asterids</taxon>
        <taxon>campanulids</taxon>
        <taxon>Asterales</taxon>
        <taxon>Asteraceae</taxon>
        <taxon>Asteroideae</taxon>
        <taxon>Heliantheae alliance</taxon>
        <taxon>Heliantheae</taxon>
        <taxon>Ambrosia</taxon>
    </lineage>
</organism>
<gene>
    <name evidence="1" type="ORF">M8C21_003814</name>
</gene>
<dbReference type="Proteomes" id="UP001206925">
    <property type="component" value="Unassembled WGS sequence"/>
</dbReference>
<accession>A0AAD5CLE4</accession>
<sequence length="133" mass="14885">VQEQEGIHDDERDIHRVSRSIYPDTIYVVKGPATVGDIQGSMSNELYNTIVCVSDGSRKLLVELGDQDEYSLVEAQSWKINKKYALGLVELLPTSSKLVPPTSCPKFNSDMWFNEFAFSRGCIKCGFEVYGIA</sequence>
<keyword evidence="2" id="KW-1185">Reference proteome</keyword>
<dbReference type="AlphaFoldDB" id="A0AAD5CLE4"/>
<dbReference type="EMBL" id="JAMZMK010007740">
    <property type="protein sequence ID" value="KAI7743355.1"/>
    <property type="molecule type" value="Genomic_DNA"/>
</dbReference>
<evidence type="ECO:0000313" key="1">
    <source>
        <dbReference type="EMBL" id="KAI7743355.1"/>
    </source>
</evidence>